<evidence type="ECO:0000313" key="3">
    <source>
        <dbReference type="Proteomes" id="UP000678499"/>
    </source>
</evidence>
<evidence type="ECO:0000256" key="1">
    <source>
        <dbReference type="SAM" id="MobiDB-lite"/>
    </source>
</evidence>
<accession>A0A7R9C088</accession>
<feature type="region of interest" description="Disordered" evidence="1">
    <location>
        <begin position="1"/>
        <end position="46"/>
    </location>
</feature>
<protein>
    <submittedName>
        <fullName evidence="2">Uncharacterized protein</fullName>
    </submittedName>
</protein>
<reference evidence="2" key="1">
    <citation type="submission" date="2020-11" db="EMBL/GenBank/DDBJ databases">
        <authorList>
            <person name="Tran Van P."/>
        </authorList>
    </citation>
    <scope>NUCLEOTIDE SEQUENCE</scope>
</reference>
<dbReference type="OrthoDB" id="6130753at2759"/>
<proteinExistence type="predicted"/>
<dbReference type="Proteomes" id="UP000678499">
    <property type="component" value="Unassembled WGS sequence"/>
</dbReference>
<name>A0A7R9C088_9CRUS</name>
<gene>
    <name evidence="2" type="ORF">NMOB1V02_LOCUS11545</name>
</gene>
<dbReference type="EMBL" id="OA888519">
    <property type="protein sequence ID" value="CAD7283937.1"/>
    <property type="molecule type" value="Genomic_DNA"/>
</dbReference>
<sequence>MAQEIRASVASNNKQQQRSSSTRSSANARHAEGHKYPRRRSTPCDTVVRVDNDGTSFKCSEPVQTALQKIKLYVVYETVRAGRAVARGRQKPRASSLDAAIYSTTAAAGIPLLRDSYAQSALRKHSLPASIYDDHGALLAAAMTDPGAGSLFHHNEHGDEAGPVVPHPGAASVGSSGRPVKHVRLSVPNEGSVCGAGGRRNSARSRRRRAVGTQDYKSCALVQTRLKLGDIMLDNLSGDTEQVLRVVNCGDLFVRRLWNIFDDVLFDDVFSGFQRGL</sequence>
<evidence type="ECO:0000313" key="2">
    <source>
        <dbReference type="EMBL" id="CAD7283937.1"/>
    </source>
</evidence>
<keyword evidence="3" id="KW-1185">Reference proteome</keyword>
<organism evidence="2">
    <name type="scientific">Notodromas monacha</name>
    <dbReference type="NCBI Taxonomy" id="399045"/>
    <lineage>
        <taxon>Eukaryota</taxon>
        <taxon>Metazoa</taxon>
        <taxon>Ecdysozoa</taxon>
        <taxon>Arthropoda</taxon>
        <taxon>Crustacea</taxon>
        <taxon>Oligostraca</taxon>
        <taxon>Ostracoda</taxon>
        <taxon>Podocopa</taxon>
        <taxon>Podocopida</taxon>
        <taxon>Cypridocopina</taxon>
        <taxon>Cypridoidea</taxon>
        <taxon>Cyprididae</taxon>
        <taxon>Notodromas</taxon>
    </lineage>
</organism>
<dbReference type="EMBL" id="CAJPEX010006482">
    <property type="protein sequence ID" value="CAG0924089.1"/>
    <property type="molecule type" value="Genomic_DNA"/>
</dbReference>
<dbReference type="AlphaFoldDB" id="A0A7R9C088"/>
<feature type="compositionally biased region" description="Low complexity" evidence="1">
    <location>
        <begin position="10"/>
        <end position="28"/>
    </location>
</feature>